<feature type="chain" id="PRO_5039061387" evidence="2">
    <location>
        <begin position="24"/>
        <end position="495"/>
    </location>
</feature>
<evidence type="ECO:0000313" key="4">
    <source>
        <dbReference type="EMBL" id="OME89771.1"/>
    </source>
</evidence>
<dbReference type="Pfam" id="PF00932">
    <property type="entry name" value="LTD"/>
    <property type="match status" value="1"/>
</dbReference>
<dbReference type="EMBL" id="MRTF01000009">
    <property type="protein sequence ID" value="OME89771.1"/>
    <property type="molecule type" value="Genomic_DNA"/>
</dbReference>
<dbReference type="PANTHER" id="PTHR12121:SF36">
    <property type="entry name" value="ENDONUCLEASE_EXONUCLEASE_PHOSPHATASE DOMAIN-CONTAINING PROTEIN"/>
    <property type="match status" value="1"/>
</dbReference>
<dbReference type="AlphaFoldDB" id="A0A1R1AW31"/>
<keyword evidence="4" id="KW-0255">Endonuclease</keyword>
<protein>
    <submittedName>
        <fullName evidence="4">Endonuclease</fullName>
    </submittedName>
</protein>
<dbReference type="GO" id="GO:0004519">
    <property type="term" value="F:endonuclease activity"/>
    <property type="evidence" value="ECO:0007669"/>
    <property type="project" value="UniProtKB-KW"/>
</dbReference>
<dbReference type="SUPFAM" id="SSF74853">
    <property type="entry name" value="Lamin A/C globular tail domain"/>
    <property type="match status" value="1"/>
</dbReference>
<name>A0A1R1AW31_PAELA</name>
<keyword evidence="4" id="KW-0540">Nuclease</keyword>
<dbReference type="OrthoDB" id="9793162at2"/>
<dbReference type="STRING" id="1401.BK123_25760"/>
<dbReference type="InterPro" id="IPR050410">
    <property type="entry name" value="CCR4/nocturin_mRNA_transcr"/>
</dbReference>
<dbReference type="InterPro" id="IPR001322">
    <property type="entry name" value="Lamin_tail_dom"/>
</dbReference>
<dbReference type="InterPro" id="IPR036415">
    <property type="entry name" value="Lamin_tail_dom_sf"/>
</dbReference>
<dbReference type="CDD" id="cd09083">
    <property type="entry name" value="EEP-1"/>
    <property type="match status" value="1"/>
</dbReference>
<evidence type="ECO:0000256" key="2">
    <source>
        <dbReference type="SAM" id="SignalP"/>
    </source>
</evidence>
<dbReference type="GO" id="GO:0000175">
    <property type="term" value="F:3'-5'-RNA exonuclease activity"/>
    <property type="evidence" value="ECO:0007669"/>
    <property type="project" value="TreeGrafter"/>
</dbReference>
<gene>
    <name evidence="4" type="ORF">BK123_25760</name>
</gene>
<accession>A0A1R1AW31</accession>
<dbReference type="Gene3D" id="3.60.10.10">
    <property type="entry name" value="Endonuclease/exonuclease/phosphatase"/>
    <property type="match status" value="1"/>
</dbReference>
<dbReference type="Proteomes" id="UP000187074">
    <property type="component" value="Unassembled WGS sequence"/>
</dbReference>
<dbReference type="InterPro" id="IPR005135">
    <property type="entry name" value="Endo/exonuclease/phosphatase"/>
</dbReference>
<dbReference type="RefSeq" id="WP_076325198.1">
    <property type="nucleotide sequence ID" value="NZ_MRTF01000009.1"/>
</dbReference>
<dbReference type="PANTHER" id="PTHR12121">
    <property type="entry name" value="CARBON CATABOLITE REPRESSOR PROTEIN 4"/>
    <property type="match status" value="1"/>
</dbReference>
<feature type="signal peptide" evidence="2">
    <location>
        <begin position="1"/>
        <end position="23"/>
    </location>
</feature>
<sequence>MRIPKITSLFMMLTFLTTAPLSASGELASAAEASSGPLRVMSFNLRYAANDSQPWENRRPVTKNLILEHKPDVIGTQEGLHRQIVDLENDLPGYDRIGVGREGGNLGEYMAIFYNTERLKPLEQSHFWLSDTPQTISSASWGNQIPRMATWVRFQDLQNGKTFYMVNTHLDHQSEVSRQKSAALIVDKMKAFASDIPIVVTGDFNTVPGSETYSIFTSNGLSDAHVTAKKRTNDDLGTFHNYKDPTGGGSGNRIDWILHGQGWNVLHSAIINYHEDGQYPSDHYPVMMEGTLQKANKTTEETVPKLPLTTALRITEVVANSNEQGNYNYVEIYNPNDREIDLEGYQIYYYYDPALPFDKSKSNRWTITKDRYSTDTIIRPNETKVIWIKKQPCCYDLSMEQFLANYNVASGDELSPSQLLAVFTPGNNQGLNGTSTSGRALGISSPSGTHLIGVQFNNGQLDVGVNESITYQEPEPLTSIMQKKETHQVPSPGQP</sequence>
<comment type="caution">
    <text evidence="4">The sequence shown here is derived from an EMBL/GenBank/DDBJ whole genome shotgun (WGS) entry which is preliminary data.</text>
</comment>
<keyword evidence="4" id="KW-0378">Hydrolase</keyword>
<feature type="domain" description="LTD" evidence="3">
    <location>
        <begin position="297"/>
        <end position="427"/>
    </location>
</feature>
<keyword evidence="2" id="KW-0732">Signal</keyword>
<dbReference type="Pfam" id="PF03372">
    <property type="entry name" value="Exo_endo_phos"/>
    <property type="match status" value="1"/>
</dbReference>
<organism evidence="4 5">
    <name type="scientific">Paenibacillus lautus</name>
    <name type="common">Bacillus lautus</name>
    <dbReference type="NCBI Taxonomy" id="1401"/>
    <lineage>
        <taxon>Bacteria</taxon>
        <taxon>Bacillati</taxon>
        <taxon>Bacillota</taxon>
        <taxon>Bacilli</taxon>
        <taxon>Bacillales</taxon>
        <taxon>Paenibacillaceae</taxon>
        <taxon>Paenibacillus</taxon>
    </lineage>
</organism>
<evidence type="ECO:0000259" key="3">
    <source>
        <dbReference type="PROSITE" id="PS51841"/>
    </source>
</evidence>
<reference evidence="4 5" key="1">
    <citation type="submission" date="2016-11" db="EMBL/GenBank/DDBJ databases">
        <title>Paenibacillus species isolates.</title>
        <authorList>
            <person name="Beno S.M."/>
        </authorList>
    </citation>
    <scope>NUCLEOTIDE SEQUENCE [LARGE SCALE GENOMIC DNA]</scope>
    <source>
        <strain evidence="4 5">FSL F4-0100</strain>
    </source>
</reference>
<dbReference type="InterPro" id="IPR036691">
    <property type="entry name" value="Endo/exonu/phosph_ase_sf"/>
</dbReference>
<dbReference type="SUPFAM" id="SSF56219">
    <property type="entry name" value="DNase I-like"/>
    <property type="match status" value="1"/>
</dbReference>
<evidence type="ECO:0000313" key="5">
    <source>
        <dbReference type="Proteomes" id="UP000187074"/>
    </source>
</evidence>
<feature type="region of interest" description="Disordered" evidence="1">
    <location>
        <begin position="476"/>
        <end position="495"/>
    </location>
</feature>
<dbReference type="PROSITE" id="PS51841">
    <property type="entry name" value="LTD"/>
    <property type="match status" value="1"/>
</dbReference>
<evidence type="ECO:0000256" key="1">
    <source>
        <dbReference type="SAM" id="MobiDB-lite"/>
    </source>
</evidence>
<proteinExistence type="predicted"/>